<dbReference type="Proteomes" id="UP000485058">
    <property type="component" value="Unassembled WGS sequence"/>
</dbReference>
<feature type="repeat" description="ANK" evidence="3">
    <location>
        <begin position="174"/>
        <end position="206"/>
    </location>
</feature>
<dbReference type="Pfam" id="PF12796">
    <property type="entry name" value="Ank_2"/>
    <property type="match status" value="2"/>
</dbReference>
<feature type="non-terminal residue" evidence="4">
    <location>
        <position position="241"/>
    </location>
</feature>
<feature type="non-terminal residue" evidence="4">
    <location>
        <position position="1"/>
    </location>
</feature>
<organism evidence="4 5">
    <name type="scientific">Haematococcus lacustris</name>
    <name type="common">Green alga</name>
    <name type="synonym">Haematococcus pluvialis</name>
    <dbReference type="NCBI Taxonomy" id="44745"/>
    <lineage>
        <taxon>Eukaryota</taxon>
        <taxon>Viridiplantae</taxon>
        <taxon>Chlorophyta</taxon>
        <taxon>core chlorophytes</taxon>
        <taxon>Chlorophyceae</taxon>
        <taxon>CS clade</taxon>
        <taxon>Chlamydomonadales</taxon>
        <taxon>Haematococcaceae</taxon>
        <taxon>Haematococcus</taxon>
    </lineage>
</organism>
<dbReference type="SUPFAM" id="SSF48403">
    <property type="entry name" value="Ankyrin repeat"/>
    <property type="match status" value="1"/>
</dbReference>
<keyword evidence="5" id="KW-1185">Reference proteome</keyword>
<proteinExistence type="predicted"/>
<evidence type="ECO:0000256" key="3">
    <source>
        <dbReference type="PROSITE-ProRule" id="PRU00023"/>
    </source>
</evidence>
<dbReference type="AlphaFoldDB" id="A0A699Z118"/>
<evidence type="ECO:0000313" key="4">
    <source>
        <dbReference type="EMBL" id="GFH16233.1"/>
    </source>
</evidence>
<dbReference type="PANTHER" id="PTHR24201">
    <property type="entry name" value="ANK_REP_REGION DOMAIN-CONTAINING PROTEIN"/>
    <property type="match status" value="1"/>
</dbReference>
<dbReference type="EMBL" id="BLLF01000965">
    <property type="protein sequence ID" value="GFH16233.1"/>
    <property type="molecule type" value="Genomic_DNA"/>
</dbReference>
<feature type="repeat" description="ANK" evidence="3">
    <location>
        <begin position="207"/>
        <end position="239"/>
    </location>
</feature>
<dbReference type="PROSITE" id="PS50297">
    <property type="entry name" value="ANK_REP_REGION"/>
    <property type="match status" value="2"/>
</dbReference>
<accession>A0A699Z118</accession>
<evidence type="ECO:0000256" key="1">
    <source>
        <dbReference type="ARBA" id="ARBA00022737"/>
    </source>
</evidence>
<gene>
    <name evidence="4" type="ORF">HaLaN_12614</name>
</gene>
<dbReference type="InterPro" id="IPR036770">
    <property type="entry name" value="Ankyrin_rpt-contain_sf"/>
</dbReference>
<keyword evidence="2 3" id="KW-0040">ANK repeat</keyword>
<sequence>MQTKAPGPGVPGEAGSAVEPAVLAAAVAYSKLGLVEQLVTSLRQHPGLLHCRDGEGRSCLHYAAGYGSEEVVDMLLAKAADARCGDVNGDLPLHFAAIHGHAMCAYNLAKASTGSCLERNQRGQSAIDVAVACARGEVLNAMLLACAGDNSSVAVGAMQRLLRNGAVPDTWAPNGSSALMLAASVDSTTALQVLLDAGATLELQDALGRTALMFAAGNSAVGALRTLLGAGACIAQRDRRG</sequence>
<dbReference type="Gene3D" id="1.25.40.20">
    <property type="entry name" value="Ankyrin repeat-containing domain"/>
    <property type="match status" value="2"/>
</dbReference>
<keyword evidence="1" id="KW-0677">Repeat</keyword>
<reference evidence="4 5" key="1">
    <citation type="submission" date="2020-02" db="EMBL/GenBank/DDBJ databases">
        <title>Draft genome sequence of Haematococcus lacustris strain NIES-144.</title>
        <authorList>
            <person name="Morimoto D."/>
            <person name="Nakagawa S."/>
            <person name="Yoshida T."/>
            <person name="Sawayama S."/>
        </authorList>
    </citation>
    <scope>NUCLEOTIDE SEQUENCE [LARGE SCALE GENOMIC DNA]</scope>
    <source>
        <strain evidence="4 5">NIES-144</strain>
    </source>
</reference>
<evidence type="ECO:0000256" key="2">
    <source>
        <dbReference type="ARBA" id="ARBA00023043"/>
    </source>
</evidence>
<dbReference type="InterPro" id="IPR050776">
    <property type="entry name" value="Ank_Repeat/CDKN_Inhibitor"/>
</dbReference>
<name>A0A699Z118_HAELA</name>
<protein>
    <submittedName>
        <fullName evidence="4">ANK_REP_REGION domain-containing protein</fullName>
    </submittedName>
</protein>
<dbReference type="SMART" id="SM00248">
    <property type="entry name" value="ANK"/>
    <property type="match status" value="5"/>
</dbReference>
<dbReference type="PROSITE" id="PS50088">
    <property type="entry name" value="ANK_REPEAT"/>
    <property type="match status" value="3"/>
</dbReference>
<dbReference type="InterPro" id="IPR002110">
    <property type="entry name" value="Ankyrin_rpt"/>
</dbReference>
<evidence type="ECO:0000313" key="5">
    <source>
        <dbReference type="Proteomes" id="UP000485058"/>
    </source>
</evidence>
<feature type="repeat" description="ANK" evidence="3">
    <location>
        <begin position="55"/>
        <end position="87"/>
    </location>
</feature>
<comment type="caution">
    <text evidence="4">The sequence shown here is derived from an EMBL/GenBank/DDBJ whole genome shotgun (WGS) entry which is preliminary data.</text>
</comment>